<dbReference type="AlphaFoldDB" id="A0A564Y715"/>
<proteinExistence type="predicted"/>
<dbReference type="Proteomes" id="UP000321570">
    <property type="component" value="Unassembled WGS sequence"/>
</dbReference>
<organism evidence="1 2">
    <name type="scientific">Hymenolepis diminuta</name>
    <name type="common">Rat tapeworm</name>
    <dbReference type="NCBI Taxonomy" id="6216"/>
    <lineage>
        <taxon>Eukaryota</taxon>
        <taxon>Metazoa</taxon>
        <taxon>Spiralia</taxon>
        <taxon>Lophotrochozoa</taxon>
        <taxon>Platyhelminthes</taxon>
        <taxon>Cestoda</taxon>
        <taxon>Eucestoda</taxon>
        <taxon>Cyclophyllidea</taxon>
        <taxon>Hymenolepididae</taxon>
        <taxon>Hymenolepis</taxon>
    </lineage>
</organism>
<evidence type="ECO:0000313" key="1">
    <source>
        <dbReference type="EMBL" id="VUZ42936.1"/>
    </source>
</evidence>
<name>A0A564Y715_HYMDI</name>
<accession>A0A564Y715</accession>
<sequence>MHEFSILLSEERKNVLRRRVKISADENHAETLRSKGQVAALISNMGLRLACVKFEFEHCSSQSEDRYEYQRDEGLGD</sequence>
<reference evidence="1 2" key="1">
    <citation type="submission" date="2019-07" db="EMBL/GenBank/DDBJ databases">
        <authorList>
            <person name="Jastrzebski P J."/>
            <person name="Paukszto L."/>
            <person name="Jastrzebski P J."/>
        </authorList>
    </citation>
    <scope>NUCLEOTIDE SEQUENCE [LARGE SCALE GENOMIC DNA]</scope>
    <source>
        <strain evidence="1 2">WMS-il1</strain>
    </source>
</reference>
<protein>
    <submittedName>
        <fullName evidence="1">Uncharacterized protein</fullName>
    </submittedName>
</protein>
<gene>
    <name evidence="1" type="ORF">WMSIL1_LOCUS3367</name>
</gene>
<evidence type="ECO:0000313" key="2">
    <source>
        <dbReference type="Proteomes" id="UP000321570"/>
    </source>
</evidence>
<dbReference type="EMBL" id="CABIJS010000110">
    <property type="protein sequence ID" value="VUZ42936.1"/>
    <property type="molecule type" value="Genomic_DNA"/>
</dbReference>
<keyword evidence="2" id="KW-1185">Reference proteome</keyword>